<evidence type="ECO:0000256" key="6">
    <source>
        <dbReference type="SAM" id="MobiDB-lite"/>
    </source>
</evidence>
<dbReference type="Proteomes" id="UP000249363">
    <property type="component" value="Unassembled WGS sequence"/>
</dbReference>
<evidence type="ECO:0000256" key="4">
    <source>
        <dbReference type="ARBA" id="ARBA00039045"/>
    </source>
</evidence>
<dbReference type="GO" id="GO:0000257">
    <property type="term" value="F:nitrilase activity"/>
    <property type="evidence" value="ECO:0007669"/>
    <property type="project" value="UniProtKB-EC"/>
</dbReference>
<dbReference type="AlphaFoldDB" id="A0A364L1H8"/>
<comment type="caution">
    <text evidence="8">The sequence shown here is derived from an EMBL/GenBank/DDBJ whole genome shotgun (WGS) entry which is preliminary data.</text>
</comment>
<evidence type="ECO:0000256" key="2">
    <source>
        <dbReference type="ARBA" id="ARBA00022801"/>
    </source>
</evidence>
<dbReference type="PANTHER" id="PTHR46044">
    <property type="entry name" value="NITRILASE"/>
    <property type="match status" value="1"/>
</dbReference>
<sequence length="345" mass="37939">MHNSPASHVRVAVTQAEPVWLDLDATVEKTCALIKAAAANGAQLVTFPECWIPGYPAWIWSRPVDMRLVTMYMQNSLKVDSPQMLRIRECAAANNIIVSIGFSENTHYSLYISQATIGSDGKILMLRKKIKATHMERTIFGDALNECLNSVVDTPIGRLGALSCWEHAQPLLKYHTYLQREQIHVAAWPPLFETSKDDESLFSMSREGTDALASTYAMESQSFVLHTTAVLTQSAIDKMETSTGLIMNSPGGGFSAIFGPDGRRLSEPIPSTEEGIVYANINLDDILKSRAFLDVCGHYSRPDLLWLGVDSTAKSHARDHQAAALNLGPSKQTEKSENEAKEKAG</sequence>
<dbReference type="EMBL" id="MIKG01000010">
    <property type="protein sequence ID" value="RAO69658.1"/>
    <property type="molecule type" value="Genomic_DNA"/>
</dbReference>
<dbReference type="CDD" id="cd07564">
    <property type="entry name" value="nitrilases_CHs"/>
    <property type="match status" value="1"/>
</dbReference>
<dbReference type="RefSeq" id="XP_040734174.1">
    <property type="nucleotide sequence ID" value="XM_040878171.1"/>
</dbReference>
<dbReference type="SUPFAM" id="SSF56317">
    <property type="entry name" value="Carbon-nitrogen hydrolase"/>
    <property type="match status" value="1"/>
</dbReference>
<evidence type="ECO:0000256" key="3">
    <source>
        <dbReference type="ARBA" id="ARBA00036406"/>
    </source>
</evidence>
<evidence type="ECO:0000256" key="5">
    <source>
        <dbReference type="PROSITE-ProRule" id="PRU10139"/>
    </source>
</evidence>
<organism evidence="8 9">
    <name type="scientific">Talaromyces amestolkiae</name>
    <dbReference type="NCBI Taxonomy" id="1196081"/>
    <lineage>
        <taxon>Eukaryota</taxon>
        <taxon>Fungi</taxon>
        <taxon>Dikarya</taxon>
        <taxon>Ascomycota</taxon>
        <taxon>Pezizomycotina</taxon>
        <taxon>Eurotiomycetes</taxon>
        <taxon>Eurotiomycetidae</taxon>
        <taxon>Eurotiales</taxon>
        <taxon>Trichocomaceae</taxon>
        <taxon>Talaromyces</taxon>
        <taxon>Talaromyces sect. Talaromyces</taxon>
    </lineage>
</organism>
<feature type="compositionally biased region" description="Basic and acidic residues" evidence="6">
    <location>
        <begin position="332"/>
        <end position="345"/>
    </location>
</feature>
<dbReference type="InterPro" id="IPR036526">
    <property type="entry name" value="C-N_Hydrolase_sf"/>
</dbReference>
<evidence type="ECO:0000313" key="9">
    <source>
        <dbReference type="Proteomes" id="UP000249363"/>
    </source>
</evidence>
<keyword evidence="9" id="KW-1185">Reference proteome</keyword>
<keyword evidence="2" id="KW-0378">Hydrolase</keyword>
<protein>
    <recommendedName>
        <fullName evidence="4">nitrilase</fullName>
        <ecNumber evidence="4">3.5.5.1</ecNumber>
    </recommendedName>
</protein>
<evidence type="ECO:0000259" key="7">
    <source>
        <dbReference type="PROSITE" id="PS50263"/>
    </source>
</evidence>
<dbReference type="PROSITE" id="PS50263">
    <property type="entry name" value="CN_HYDROLASE"/>
    <property type="match status" value="1"/>
</dbReference>
<evidence type="ECO:0000313" key="8">
    <source>
        <dbReference type="EMBL" id="RAO69658.1"/>
    </source>
</evidence>
<dbReference type="GeneID" id="63794886"/>
<dbReference type="PANTHER" id="PTHR46044:SF14">
    <property type="entry name" value="ARYLACETONITRILASE"/>
    <property type="match status" value="1"/>
</dbReference>
<dbReference type="PROSITE" id="PS00921">
    <property type="entry name" value="NITRIL_CHT_2"/>
    <property type="match status" value="1"/>
</dbReference>
<proteinExistence type="inferred from homology"/>
<feature type="domain" description="CN hydrolase" evidence="7">
    <location>
        <begin position="9"/>
        <end position="283"/>
    </location>
</feature>
<comment type="similarity">
    <text evidence="1">Belongs to the carbon-nitrogen hydrolase superfamily. Nitrilase family.</text>
</comment>
<comment type="catalytic activity">
    <reaction evidence="3">
        <text>a nitrile + 2 H2O = a carboxylate + NH4(+)</text>
        <dbReference type="Rhea" id="RHEA:21724"/>
        <dbReference type="ChEBI" id="CHEBI:15377"/>
        <dbReference type="ChEBI" id="CHEBI:18379"/>
        <dbReference type="ChEBI" id="CHEBI:28938"/>
        <dbReference type="ChEBI" id="CHEBI:29067"/>
        <dbReference type="EC" id="3.5.5.1"/>
    </reaction>
</comment>
<feature type="active site" description="Proton acceptor" evidence="5">
    <location>
        <position position="49"/>
    </location>
</feature>
<dbReference type="STRING" id="1196081.A0A364L1H8"/>
<evidence type="ECO:0000256" key="1">
    <source>
        <dbReference type="ARBA" id="ARBA00008129"/>
    </source>
</evidence>
<dbReference type="FunFam" id="3.60.110.10:FF:000011">
    <property type="entry name" value="Cyanide hydratase"/>
    <property type="match status" value="1"/>
</dbReference>
<dbReference type="PROSITE" id="PS00920">
    <property type="entry name" value="NITRIL_CHT_1"/>
    <property type="match status" value="1"/>
</dbReference>
<reference evidence="8 9" key="1">
    <citation type="journal article" date="2017" name="Biotechnol. Biofuels">
        <title>Differential beta-glucosidase expression as a function of carbon source availability in Talaromyces amestolkiae: a genomic and proteomic approach.</title>
        <authorList>
            <person name="de Eugenio L.I."/>
            <person name="Mendez-Liter J.A."/>
            <person name="Nieto-Dominguez M."/>
            <person name="Alonso L."/>
            <person name="Gil-Munoz J."/>
            <person name="Barriuso J."/>
            <person name="Prieto A."/>
            <person name="Martinez M.J."/>
        </authorList>
    </citation>
    <scope>NUCLEOTIDE SEQUENCE [LARGE SCALE GENOMIC DNA]</scope>
    <source>
        <strain evidence="8 9">CIB</strain>
    </source>
</reference>
<gene>
    <name evidence="8" type="ORF">BHQ10_005670</name>
</gene>
<dbReference type="GO" id="GO:0016836">
    <property type="term" value="F:hydro-lyase activity"/>
    <property type="evidence" value="ECO:0007669"/>
    <property type="project" value="UniProtKB-ARBA"/>
</dbReference>
<accession>A0A364L1H8</accession>
<dbReference type="EC" id="3.5.5.1" evidence="4"/>
<name>A0A364L1H8_TALAM</name>
<dbReference type="Gene3D" id="3.60.110.10">
    <property type="entry name" value="Carbon-nitrogen hydrolase"/>
    <property type="match status" value="1"/>
</dbReference>
<dbReference type="OrthoDB" id="10250282at2759"/>
<feature type="region of interest" description="Disordered" evidence="6">
    <location>
        <begin position="318"/>
        <end position="345"/>
    </location>
</feature>
<dbReference type="InterPro" id="IPR003010">
    <property type="entry name" value="C-N_Hydrolase"/>
</dbReference>
<dbReference type="Pfam" id="PF00795">
    <property type="entry name" value="CN_hydrolase"/>
    <property type="match status" value="1"/>
</dbReference>
<dbReference type="InterPro" id="IPR044149">
    <property type="entry name" value="Nitrilases_CHs"/>
</dbReference>
<dbReference type="InterPro" id="IPR000132">
    <property type="entry name" value="Nitrilase/CN_hydratase_CS"/>
</dbReference>